<feature type="region of interest" description="Disordered" evidence="4">
    <location>
        <begin position="128"/>
        <end position="148"/>
    </location>
</feature>
<gene>
    <name evidence="7" type="primary">LOC114459527</name>
</gene>
<accession>A0A8C5GBG4</accession>
<evidence type="ECO:0000256" key="1">
    <source>
        <dbReference type="ARBA" id="ARBA00010879"/>
    </source>
</evidence>
<dbReference type="InterPro" id="IPR000477">
    <property type="entry name" value="RT_dom"/>
</dbReference>
<dbReference type="SUPFAM" id="SSF56672">
    <property type="entry name" value="DNA/RNA polymerases"/>
    <property type="match status" value="1"/>
</dbReference>
<proteinExistence type="inferred from homology"/>
<organism evidence="7 8">
    <name type="scientific">Gouania willdenowi</name>
    <name type="common">Blunt-snouted clingfish</name>
    <name type="synonym">Lepadogaster willdenowi</name>
    <dbReference type="NCBI Taxonomy" id="441366"/>
    <lineage>
        <taxon>Eukaryota</taxon>
        <taxon>Metazoa</taxon>
        <taxon>Chordata</taxon>
        <taxon>Craniata</taxon>
        <taxon>Vertebrata</taxon>
        <taxon>Euteleostomi</taxon>
        <taxon>Actinopterygii</taxon>
        <taxon>Neopterygii</taxon>
        <taxon>Teleostei</taxon>
        <taxon>Neoteleostei</taxon>
        <taxon>Acanthomorphata</taxon>
        <taxon>Ovalentaria</taxon>
        <taxon>Blenniimorphae</taxon>
        <taxon>Blenniiformes</taxon>
        <taxon>Gobiesocoidei</taxon>
        <taxon>Gobiesocidae</taxon>
        <taxon>Gobiesocinae</taxon>
        <taxon>Gouania</taxon>
    </lineage>
</organism>
<evidence type="ECO:0000313" key="8">
    <source>
        <dbReference type="Proteomes" id="UP000694680"/>
    </source>
</evidence>
<dbReference type="Pfam" id="PF00078">
    <property type="entry name" value="RVT_1"/>
    <property type="match status" value="1"/>
</dbReference>
<dbReference type="Gene3D" id="3.30.70.270">
    <property type="match status" value="2"/>
</dbReference>
<sequence length="1008" mass="114600">MERCMGDLHLQEVLVFIDDLIIFSDSLEEHERRLLRVLDRLKTYGLKLSSEKCKFFQTSVRYLGHIVSERGVETDPEKIDAIKSWPIPQKLKELRSFLGFAGYYRRFIEDYSKIAKPLNDLTRGYSPACKSKTSGTKKPSYSPNQPFGERWSPSCQVAFETLIERLTTAPVLGFADRSQSYILHTDASVTGLGAALYQEQEGKLRVIAYASRGLSQSESRYPAHKLEFLALKWSVVEKFQDYLYGAEFTVVTDSNPLTYILTSAKLDAAGYRWLAALSTFSFRLQYRAGKQNVDADALSRRPHACSRDVPTEDHEIIEEFISHHTADTEMIPEDVVDAICKSHLVRALKPADPSQIGITLVESLTIEADAIPENYSCEENPLLPVVPPLNIKEKQYADPCIREVMHQLKTGEKVPPTARAELPELPFLLREWSKLDIVDGVLYRRRRENESTSYQVVLPAELRPVVLKSLHDDMGHMGIERTLDLVRTRFYWPKMALHVEQKVQTCGRCVRRKALPERAAPLVNISTSRPLELLCMDFLSLEPDSSNTRDILVLTDHFTKFALAFPTPNQKATTVAKCLWENFIIYYGIPERIHTDQGRDFESKLIKELCEVAGIQKSRTSPYHPRGNPVERFNRTLLSMLGTLENKQKSQWKQYVKPLVHAYNCTKNEVTGFTPYELMFGRTPRLPVDLACGLPLHEIQHKTHTQYVQALRSRLKDSFDIAAKNASHSAERNKTHFDKRVVTSALEAGDRVLVRNVRLRGKHKLSDKWEQDIYVVLYQVGELPVYKVKPETGDGPVRTLHRDLLLPCRILPVSAENLPPEEKDLVRRPITRQLTSNSDSFTDHLMEEEDAESVVSLNINPPTRYFTVERIGDVSVPSPNDHTKNIEQTELSSPLNEAPASMEEMRDERTESEEALAEAPLSQSIEEDPLKESTPLNTNPVSPEDNTLNLVEDPIRRSNRRRAPPVRFQYATAGNPLINVVQTLLHSLSDALNILNVGNHTVPSVHED</sequence>
<evidence type="ECO:0000256" key="2">
    <source>
        <dbReference type="ARBA" id="ARBA00012180"/>
    </source>
</evidence>
<dbReference type="Proteomes" id="UP000694680">
    <property type="component" value="Unassembled WGS sequence"/>
</dbReference>
<dbReference type="FunFam" id="3.30.70.270:FF:000020">
    <property type="entry name" value="Transposon Tf2-6 polyprotein-like Protein"/>
    <property type="match status" value="1"/>
</dbReference>
<dbReference type="FunFam" id="3.30.70.270:FF:000003">
    <property type="entry name" value="Transposon Ty3-G Gag-Pol polyprotein"/>
    <property type="match status" value="1"/>
</dbReference>
<feature type="region of interest" description="Disordered" evidence="4">
    <location>
        <begin position="876"/>
        <end position="948"/>
    </location>
</feature>
<dbReference type="AlphaFoldDB" id="A0A8C5GBG4"/>
<dbReference type="GO" id="GO:0003676">
    <property type="term" value="F:nucleic acid binding"/>
    <property type="evidence" value="ECO:0007669"/>
    <property type="project" value="InterPro"/>
</dbReference>
<dbReference type="FunFam" id="1.10.340.70:FF:000001">
    <property type="entry name" value="Retrovirus-related Pol polyprotein from transposon gypsy-like Protein"/>
    <property type="match status" value="1"/>
</dbReference>
<dbReference type="InterPro" id="IPR036397">
    <property type="entry name" value="RNaseH_sf"/>
</dbReference>
<evidence type="ECO:0000259" key="5">
    <source>
        <dbReference type="PROSITE" id="PS50878"/>
    </source>
</evidence>
<dbReference type="GO" id="GO:0015074">
    <property type="term" value="P:DNA integration"/>
    <property type="evidence" value="ECO:0007669"/>
    <property type="project" value="InterPro"/>
</dbReference>
<reference evidence="7" key="1">
    <citation type="submission" date="2025-08" db="UniProtKB">
        <authorList>
            <consortium name="Ensembl"/>
        </authorList>
    </citation>
    <scope>IDENTIFICATION</scope>
</reference>
<feature type="domain" description="Integrase catalytic" evidence="6">
    <location>
        <begin position="526"/>
        <end position="683"/>
    </location>
</feature>
<dbReference type="CDD" id="cd09274">
    <property type="entry name" value="RNase_HI_RT_Ty3"/>
    <property type="match status" value="1"/>
</dbReference>
<dbReference type="PANTHER" id="PTHR37984:SF15">
    <property type="entry name" value="INTEGRASE CATALYTIC DOMAIN-CONTAINING PROTEIN"/>
    <property type="match status" value="1"/>
</dbReference>
<dbReference type="Pfam" id="PF17921">
    <property type="entry name" value="Integrase_H2C2"/>
    <property type="match status" value="1"/>
</dbReference>
<evidence type="ECO:0000256" key="3">
    <source>
        <dbReference type="ARBA" id="ARBA00039658"/>
    </source>
</evidence>
<protein>
    <recommendedName>
        <fullName evidence="3">Gypsy retrotransposon integrase-like protein 1</fullName>
        <ecNumber evidence="2">3.1.26.4</ecNumber>
    </recommendedName>
</protein>
<dbReference type="FunFam" id="3.10.20.370:FF:000001">
    <property type="entry name" value="Retrovirus-related Pol polyprotein from transposon 17.6-like protein"/>
    <property type="match status" value="1"/>
</dbReference>
<name>A0A8C5GBG4_GOUWI</name>
<dbReference type="Pfam" id="PF00665">
    <property type="entry name" value="rve"/>
    <property type="match status" value="1"/>
</dbReference>
<keyword evidence="8" id="KW-1185">Reference proteome</keyword>
<dbReference type="InterPro" id="IPR001584">
    <property type="entry name" value="Integrase_cat-core"/>
</dbReference>
<dbReference type="InterPro" id="IPR041577">
    <property type="entry name" value="RT_RNaseH_2"/>
</dbReference>
<dbReference type="SUPFAM" id="SSF53098">
    <property type="entry name" value="Ribonuclease H-like"/>
    <property type="match status" value="1"/>
</dbReference>
<dbReference type="PROSITE" id="PS50878">
    <property type="entry name" value="RT_POL"/>
    <property type="match status" value="1"/>
</dbReference>
<dbReference type="PROSITE" id="PS50994">
    <property type="entry name" value="INTEGRASE"/>
    <property type="match status" value="1"/>
</dbReference>
<dbReference type="InterPro" id="IPR041588">
    <property type="entry name" value="Integrase_H2C2"/>
</dbReference>
<feature type="compositionally biased region" description="Polar residues" evidence="4">
    <location>
        <begin position="131"/>
        <end position="145"/>
    </location>
</feature>
<feature type="compositionally biased region" description="Polar residues" evidence="4">
    <location>
        <begin position="934"/>
        <end position="948"/>
    </location>
</feature>
<evidence type="ECO:0000259" key="6">
    <source>
        <dbReference type="PROSITE" id="PS50994"/>
    </source>
</evidence>
<dbReference type="InterPro" id="IPR012337">
    <property type="entry name" value="RNaseH-like_sf"/>
</dbReference>
<dbReference type="Ensembl" id="ENSGWIT00000030365.1">
    <property type="protein sequence ID" value="ENSGWIP00000027836.1"/>
    <property type="gene ID" value="ENSGWIG00000014548.1"/>
</dbReference>
<feature type="domain" description="Reverse transcriptase" evidence="5">
    <location>
        <begin position="1"/>
        <end position="67"/>
    </location>
</feature>
<dbReference type="Gene3D" id="3.10.20.370">
    <property type="match status" value="1"/>
</dbReference>
<dbReference type="GO" id="GO:0004523">
    <property type="term" value="F:RNA-DNA hybrid ribonuclease activity"/>
    <property type="evidence" value="ECO:0007669"/>
    <property type="project" value="UniProtKB-EC"/>
</dbReference>
<dbReference type="EC" id="3.1.26.4" evidence="2"/>
<dbReference type="Pfam" id="PF17919">
    <property type="entry name" value="RT_RNaseH_2"/>
    <property type="match status" value="1"/>
</dbReference>
<comment type="similarity">
    <text evidence="1">Belongs to the beta type-B retroviral polymerase family. HERV class-II K(HML-2) pol subfamily.</text>
</comment>
<dbReference type="FunFam" id="3.30.420.10:FF:000269">
    <property type="entry name" value="Uncharacterized protein"/>
    <property type="match status" value="1"/>
</dbReference>
<dbReference type="Gene3D" id="1.10.340.70">
    <property type="match status" value="1"/>
</dbReference>
<dbReference type="Gene3D" id="3.30.420.10">
    <property type="entry name" value="Ribonuclease H-like superfamily/Ribonuclease H"/>
    <property type="match status" value="1"/>
</dbReference>
<dbReference type="PANTHER" id="PTHR37984">
    <property type="entry name" value="PROTEIN CBG26694"/>
    <property type="match status" value="1"/>
</dbReference>
<dbReference type="InterPro" id="IPR050951">
    <property type="entry name" value="Retrovirus_Pol_polyprotein"/>
</dbReference>
<reference evidence="7" key="2">
    <citation type="submission" date="2025-09" db="UniProtKB">
        <authorList>
            <consortium name="Ensembl"/>
        </authorList>
    </citation>
    <scope>IDENTIFICATION</scope>
</reference>
<evidence type="ECO:0000256" key="4">
    <source>
        <dbReference type="SAM" id="MobiDB-lite"/>
    </source>
</evidence>
<evidence type="ECO:0000313" key="7">
    <source>
        <dbReference type="Ensembl" id="ENSGWIP00000027836.1"/>
    </source>
</evidence>
<dbReference type="InterPro" id="IPR043128">
    <property type="entry name" value="Rev_trsase/Diguanyl_cyclase"/>
</dbReference>
<dbReference type="InterPro" id="IPR043502">
    <property type="entry name" value="DNA/RNA_pol_sf"/>
</dbReference>